<evidence type="ECO:0000313" key="1">
    <source>
        <dbReference type="EMBL" id="KFM77096.1"/>
    </source>
</evidence>
<reference evidence="1 2" key="1">
    <citation type="submission" date="2013-11" db="EMBL/GenBank/DDBJ databases">
        <title>Genome sequencing of Stegodyphus mimosarum.</title>
        <authorList>
            <person name="Bechsgaard J."/>
        </authorList>
    </citation>
    <scope>NUCLEOTIDE SEQUENCE [LARGE SCALE GENOMIC DNA]</scope>
</reference>
<feature type="non-terminal residue" evidence="1">
    <location>
        <position position="47"/>
    </location>
</feature>
<organism evidence="1 2">
    <name type="scientific">Stegodyphus mimosarum</name>
    <name type="common">African social velvet spider</name>
    <dbReference type="NCBI Taxonomy" id="407821"/>
    <lineage>
        <taxon>Eukaryota</taxon>
        <taxon>Metazoa</taxon>
        <taxon>Ecdysozoa</taxon>
        <taxon>Arthropoda</taxon>
        <taxon>Chelicerata</taxon>
        <taxon>Arachnida</taxon>
        <taxon>Araneae</taxon>
        <taxon>Araneomorphae</taxon>
        <taxon>Entelegynae</taxon>
        <taxon>Eresoidea</taxon>
        <taxon>Eresidae</taxon>
        <taxon>Stegodyphus</taxon>
    </lineage>
</organism>
<gene>
    <name evidence="1" type="ORF">X975_00632</name>
</gene>
<dbReference type="EMBL" id="KK119934">
    <property type="protein sequence ID" value="KFM77096.1"/>
    <property type="molecule type" value="Genomic_DNA"/>
</dbReference>
<dbReference type="AlphaFoldDB" id="A0A087UIA7"/>
<accession>A0A087UIA7</accession>
<keyword evidence="2" id="KW-1185">Reference proteome</keyword>
<protein>
    <submittedName>
        <fullName evidence="1">Uncharacterized protein</fullName>
    </submittedName>
</protein>
<sequence>MQNLLWIHIMNVKQHQLNRNPLCQKMKANLKQEFNIKIPHLCKSIHL</sequence>
<evidence type="ECO:0000313" key="2">
    <source>
        <dbReference type="Proteomes" id="UP000054359"/>
    </source>
</evidence>
<proteinExistence type="predicted"/>
<name>A0A087UIA7_STEMI</name>
<dbReference type="Proteomes" id="UP000054359">
    <property type="component" value="Unassembled WGS sequence"/>
</dbReference>